<dbReference type="AlphaFoldDB" id="A0A538SLW5"/>
<dbReference type="GO" id="GO:0003887">
    <property type="term" value="F:DNA-directed DNA polymerase activity"/>
    <property type="evidence" value="ECO:0007669"/>
    <property type="project" value="InterPro"/>
</dbReference>
<accession>A0A538SLW5</accession>
<dbReference type="EMBL" id="VBOS01000324">
    <property type="protein sequence ID" value="TMQ52345.1"/>
    <property type="molecule type" value="Genomic_DNA"/>
</dbReference>
<dbReference type="CDD" id="cd06127">
    <property type="entry name" value="DEDDh"/>
    <property type="match status" value="1"/>
</dbReference>
<dbReference type="GO" id="GO:0005829">
    <property type="term" value="C:cytosol"/>
    <property type="evidence" value="ECO:0007669"/>
    <property type="project" value="TreeGrafter"/>
</dbReference>
<name>A0A538SLW5_UNCEI</name>
<dbReference type="NCBIfam" id="TIGR00573">
    <property type="entry name" value="dnaq"/>
    <property type="match status" value="1"/>
</dbReference>
<dbReference type="SUPFAM" id="SSF53098">
    <property type="entry name" value="Ribonuclease H-like"/>
    <property type="match status" value="1"/>
</dbReference>
<keyword evidence="2" id="KW-0378">Hydrolase</keyword>
<dbReference type="Pfam" id="PF00929">
    <property type="entry name" value="RNase_T"/>
    <property type="match status" value="1"/>
</dbReference>
<dbReference type="SMART" id="SM00479">
    <property type="entry name" value="EXOIII"/>
    <property type="match status" value="1"/>
</dbReference>
<dbReference type="GO" id="GO:0008408">
    <property type="term" value="F:3'-5' exonuclease activity"/>
    <property type="evidence" value="ECO:0007669"/>
    <property type="project" value="TreeGrafter"/>
</dbReference>
<dbReference type="PANTHER" id="PTHR30231">
    <property type="entry name" value="DNA POLYMERASE III SUBUNIT EPSILON"/>
    <property type="match status" value="1"/>
</dbReference>
<evidence type="ECO:0000313" key="2">
    <source>
        <dbReference type="EMBL" id="TMQ52345.1"/>
    </source>
</evidence>
<comment type="caution">
    <text evidence="2">The sequence shown here is derived from an EMBL/GenBank/DDBJ whole genome shotgun (WGS) entry which is preliminary data.</text>
</comment>
<dbReference type="PANTHER" id="PTHR30231:SF41">
    <property type="entry name" value="DNA POLYMERASE III SUBUNIT EPSILON"/>
    <property type="match status" value="1"/>
</dbReference>
<feature type="domain" description="Exonuclease" evidence="1">
    <location>
        <begin position="8"/>
        <end position="174"/>
    </location>
</feature>
<reference evidence="2 3" key="1">
    <citation type="journal article" date="2019" name="Nat. Microbiol.">
        <title>Mediterranean grassland soil C-N compound turnover is dependent on rainfall and depth, and is mediated by genomically divergent microorganisms.</title>
        <authorList>
            <person name="Diamond S."/>
            <person name="Andeer P.F."/>
            <person name="Li Z."/>
            <person name="Crits-Christoph A."/>
            <person name="Burstein D."/>
            <person name="Anantharaman K."/>
            <person name="Lane K.R."/>
            <person name="Thomas B.C."/>
            <person name="Pan C."/>
            <person name="Northen T.R."/>
            <person name="Banfield J.F."/>
        </authorList>
    </citation>
    <scope>NUCLEOTIDE SEQUENCE [LARGE SCALE GENOMIC DNA]</scope>
    <source>
        <strain evidence="2">WS_2</strain>
    </source>
</reference>
<dbReference type="FunFam" id="3.30.420.10:FF:000045">
    <property type="entry name" value="3'-5' exonuclease DinG"/>
    <property type="match status" value="1"/>
</dbReference>
<dbReference type="InterPro" id="IPR006054">
    <property type="entry name" value="DnaQ"/>
</dbReference>
<dbReference type="InterPro" id="IPR036397">
    <property type="entry name" value="RNaseH_sf"/>
</dbReference>
<evidence type="ECO:0000259" key="1">
    <source>
        <dbReference type="SMART" id="SM00479"/>
    </source>
</evidence>
<dbReference type="InterPro" id="IPR012337">
    <property type="entry name" value="RNaseH-like_sf"/>
</dbReference>
<sequence length="198" mass="20853">MGLLTGTPLVALDTETTGMSPEAGAALVEVASVVIENGAIGATWSSLVRPGSPIPPDATRVHGITDAMVADAPEPCAIAGRLRATCGDLPLVFHNAPFDLPFLADLMRRSGERPLLNPIVDTLGLARGLFEGGGNSLGALAARLGLPPQSAHRALRDALTTAHLFLRLARRWEEERETRSLAELAAASQDVLRLTARR</sequence>
<dbReference type="Gene3D" id="3.30.420.10">
    <property type="entry name" value="Ribonuclease H-like superfamily/Ribonuclease H"/>
    <property type="match status" value="1"/>
</dbReference>
<gene>
    <name evidence="2" type="ORF">E6K72_09280</name>
</gene>
<dbReference type="InterPro" id="IPR013520">
    <property type="entry name" value="Ribonucl_H"/>
</dbReference>
<evidence type="ECO:0000313" key="3">
    <source>
        <dbReference type="Proteomes" id="UP000317716"/>
    </source>
</evidence>
<dbReference type="Proteomes" id="UP000317716">
    <property type="component" value="Unassembled WGS sequence"/>
</dbReference>
<protein>
    <submittedName>
        <fullName evidence="2">3'-5' exonuclease</fullName>
    </submittedName>
</protein>
<organism evidence="2 3">
    <name type="scientific">Eiseniibacteriota bacterium</name>
    <dbReference type="NCBI Taxonomy" id="2212470"/>
    <lineage>
        <taxon>Bacteria</taxon>
        <taxon>Candidatus Eiseniibacteriota</taxon>
    </lineage>
</organism>
<dbReference type="GO" id="GO:0045004">
    <property type="term" value="P:DNA replication proofreading"/>
    <property type="evidence" value="ECO:0007669"/>
    <property type="project" value="TreeGrafter"/>
</dbReference>
<keyword evidence="2" id="KW-0269">Exonuclease</keyword>
<proteinExistence type="predicted"/>
<keyword evidence="2" id="KW-0540">Nuclease</keyword>
<dbReference type="GO" id="GO:0003677">
    <property type="term" value="F:DNA binding"/>
    <property type="evidence" value="ECO:0007669"/>
    <property type="project" value="InterPro"/>
</dbReference>